<dbReference type="EMBL" id="PPDD01000008">
    <property type="protein sequence ID" value="PQL57956.1"/>
    <property type="molecule type" value="Genomic_DNA"/>
</dbReference>
<protein>
    <recommendedName>
        <fullName evidence="3">DUF4829 domain-containing protein</fullName>
    </recommendedName>
</protein>
<reference evidence="1 2" key="1">
    <citation type="journal article" date="2018" name="Int. J. Syst. Evol. Microbiol.">
        <title>Veillonella infantium sp. nov., an anaerobic, Gram-stain-negative coccus isolated from tongue biofilm of a Thai child.</title>
        <authorList>
            <person name="Mashima I."/>
            <person name="Liao Y.C."/>
            <person name="Miyakawa H."/>
            <person name="Theodorea C.F."/>
            <person name="Thawboon B."/>
            <person name="Thaweboon S."/>
            <person name="Scannapieco F.A."/>
            <person name="Nakazawa F."/>
        </authorList>
    </citation>
    <scope>NUCLEOTIDE SEQUENCE [LARGE SCALE GENOMIC DNA]</scope>
    <source>
        <strain evidence="1 2">T11011-4</strain>
    </source>
</reference>
<sequence length="140" mass="15982">MRKKMLLIFLVVVAILFVTINIRDSMQRPFHRERVNNFITVAKDLIQKNNQLEITEIGEGGRMKGGGWGNHIRFKSNLSEEKTVELIIPPLQAITGNEMIGKVSDSRIISYQFGFAQFGGDLLYTRPYDGNWELLVISQP</sequence>
<dbReference type="RefSeq" id="WP_105094144.1">
    <property type="nucleotide sequence ID" value="NZ_PPDD01000008.1"/>
</dbReference>
<evidence type="ECO:0000313" key="1">
    <source>
        <dbReference type="EMBL" id="PQL57956.1"/>
    </source>
</evidence>
<evidence type="ECO:0000313" key="2">
    <source>
        <dbReference type="Proteomes" id="UP000238899"/>
    </source>
</evidence>
<evidence type="ECO:0008006" key="3">
    <source>
        <dbReference type="Google" id="ProtNLM"/>
    </source>
</evidence>
<name>A0ABX5C3P8_9FIRM</name>
<proteinExistence type="predicted"/>
<comment type="caution">
    <text evidence="1">The sequence shown here is derived from an EMBL/GenBank/DDBJ whole genome shotgun (WGS) entry which is preliminary data.</text>
</comment>
<keyword evidence="2" id="KW-1185">Reference proteome</keyword>
<dbReference type="Proteomes" id="UP000238899">
    <property type="component" value="Unassembled WGS sequence"/>
</dbReference>
<accession>A0ABX5C3P8</accession>
<organism evidence="1 2">
    <name type="scientific">Veillonella infantium</name>
    <dbReference type="NCBI Taxonomy" id="1911679"/>
    <lineage>
        <taxon>Bacteria</taxon>
        <taxon>Bacillati</taxon>
        <taxon>Bacillota</taxon>
        <taxon>Negativicutes</taxon>
        <taxon>Veillonellales</taxon>
        <taxon>Veillonellaceae</taxon>
        <taxon>Veillonella</taxon>
    </lineage>
</organism>
<gene>
    <name evidence="1" type="ORF">VCHSUH03_04015</name>
</gene>